<organism evidence="8 9">
    <name type="scientific">Pseudoalteromonas ruthenica</name>
    <dbReference type="NCBI Taxonomy" id="151081"/>
    <lineage>
        <taxon>Bacteria</taxon>
        <taxon>Pseudomonadati</taxon>
        <taxon>Pseudomonadota</taxon>
        <taxon>Gammaproteobacteria</taxon>
        <taxon>Alteromonadales</taxon>
        <taxon>Pseudoalteromonadaceae</taxon>
        <taxon>Pseudoalteromonas</taxon>
    </lineage>
</organism>
<keyword evidence="3" id="KW-1003">Cell membrane</keyword>
<dbReference type="EMBL" id="JXXZ01000010">
    <property type="protein sequence ID" value="KJY98846.1"/>
    <property type="molecule type" value="Genomic_DNA"/>
</dbReference>
<evidence type="ECO:0000256" key="4">
    <source>
        <dbReference type="ARBA" id="ARBA00022692"/>
    </source>
</evidence>
<sequence>MKNKQVKNPVRTSQWQRLLRLVFAAFCFVLLTWMAFNTSFQGHQMLYQQSYQYAKSLTEQLALTAAEPLEQSNKPRLGHLANQLSTDSSIQSAAIYDAHGTAVALSEAFSPYQREFGVTQATPGVSKLSQPIVIPITSLQSNKPIGFARVNYLPQVAIDDSHRYFHEVGRQVLLMLLITCVFTWQLGRGLKRWQLKRYFRKKAKQLK</sequence>
<dbReference type="eggNOG" id="COG3726">
    <property type="taxonomic scope" value="Bacteria"/>
</dbReference>
<keyword evidence="6 7" id="KW-0472">Membrane</keyword>
<evidence type="ECO:0000313" key="9">
    <source>
        <dbReference type="Proteomes" id="UP000033664"/>
    </source>
</evidence>
<dbReference type="RefSeq" id="WP_045980534.1">
    <property type="nucleotide sequence ID" value="NZ_JXXY01000020.1"/>
</dbReference>
<proteinExistence type="inferred from homology"/>
<evidence type="ECO:0000313" key="8">
    <source>
        <dbReference type="EMBL" id="KJY98846.1"/>
    </source>
</evidence>
<dbReference type="PATRIC" id="fig|151081.8.peg.3501"/>
<keyword evidence="5 7" id="KW-1133">Transmembrane helix</keyword>
<evidence type="ECO:0000256" key="7">
    <source>
        <dbReference type="SAM" id="Phobius"/>
    </source>
</evidence>
<dbReference type="AlphaFoldDB" id="A0A0F4PHI1"/>
<comment type="similarity">
    <text evidence="2">Belongs to the Smp family.</text>
</comment>
<gene>
    <name evidence="8" type="ORF">TW72_11425</name>
</gene>
<keyword evidence="9" id="KW-1185">Reference proteome</keyword>
<dbReference type="Proteomes" id="UP000033664">
    <property type="component" value="Unassembled WGS sequence"/>
</dbReference>
<dbReference type="OrthoDB" id="6313375at2"/>
<dbReference type="GeneID" id="58229103"/>
<comment type="subcellular location">
    <subcellularLocation>
        <location evidence="1">Cell membrane</location>
    </subcellularLocation>
</comment>
<comment type="caution">
    <text evidence="8">The sequence shown here is derived from an EMBL/GenBank/DDBJ whole genome shotgun (WGS) entry which is preliminary data.</text>
</comment>
<protein>
    <submittedName>
        <fullName evidence="8">Smp protein</fullName>
    </submittedName>
</protein>
<dbReference type="InterPro" id="IPR019305">
    <property type="entry name" value="Uncharacterised_Smp"/>
</dbReference>
<evidence type="ECO:0000256" key="6">
    <source>
        <dbReference type="ARBA" id="ARBA00023136"/>
    </source>
</evidence>
<accession>A0A0F4PHI1</accession>
<name>A0A0F4PHI1_9GAMM</name>
<dbReference type="Pfam" id="PF10144">
    <property type="entry name" value="SMP_2"/>
    <property type="match status" value="1"/>
</dbReference>
<keyword evidence="4 7" id="KW-0812">Transmembrane</keyword>
<dbReference type="GO" id="GO:0005886">
    <property type="term" value="C:plasma membrane"/>
    <property type="evidence" value="ECO:0007669"/>
    <property type="project" value="UniProtKB-SubCell"/>
</dbReference>
<evidence type="ECO:0000256" key="3">
    <source>
        <dbReference type="ARBA" id="ARBA00022475"/>
    </source>
</evidence>
<feature type="transmembrane region" description="Helical" evidence="7">
    <location>
        <begin position="168"/>
        <end position="187"/>
    </location>
</feature>
<feature type="transmembrane region" description="Helical" evidence="7">
    <location>
        <begin position="21"/>
        <end position="40"/>
    </location>
</feature>
<evidence type="ECO:0000256" key="5">
    <source>
        <dbReference type="ARBA" id="ARBA00022989"/>
    </source>
</evidence>
<evidence type="ECO:0000256" key="1">
    <source>
        <dbReference type="ARBA" id="ARBA00004236"/>
    </source>
</evidence>
<reference evidence="8 9" key="1">
    <citation type="journal article" date="2015" name="BMC Genomics">
        <title>Genome mining reveals unlocked bioactive potential of marine Gram-negative bacteria.</title>
        <authorList>
            <person name="Machado H."/>
            <person name="Sonnenschein E.C."/>
            <person name="Melchiorsen J."/>
            <person name="Gram L."/>
        </authorList>
    </citation>
    <scope>NUCLEOTIDE SEQUENCE [LARGE SCALE GENOMIC DNA]</scope>
    <source>
        <strain evidence="8 9">S3137</strain>
    </source>
</reference>
<evidence type="ECO:0000256" key="2">
    <source>
        <dbReference type="ARBA" id="ARBA00005362"/>
    </source>
</evidence>